<dbReference type="Pfam" id="PF00227">
    <property type="entry name" value="Proteasome"/>
    <property type="match status" value="1"/>
</dbReference>
<dbReference type="InterPro" id="IPR001353">
    <property type="entry name" value="Proteasome_sua/b"/>
</dbReference>
<accession>A0AAV1C4G2</accession>
<reference evidence="2" key="1">
    <citation type="submission" date="2023-03" db="EMBL/GenBank/DDBJ databases">
        <authorList>
            <person name="Julca I."/>
        </authorList>
    </citation>
    <scope>NUCLEOTIDE SEQUENCE</scope>
</reference>
<proteinExistence type="predicted"/>
<dbReference type="PANTHER" id="PTHR11599">
    <property type="entry name" value="PROTEASOME SUBUNIT ALPHA/BETA"/>
    <property type="match status" value="1"/>
</dbReference>
<dbReference type="Proteomes" id="UP001161247">
    <property type="component" value="Chromosome 1"/>
</dbReference>
<name>A0AAV1C4G2_OLDCO</name>
<dbReference type="AlphaFoldDB" id="A0AAV1C4G2"/>
<keyword evidence="3" id="KW-1185">Reference proteome</keyword>
<organism evidence="2 3">
    <name type="scientific">Oldenlandia corymbosa var. corymbosa</name>
    <dbReference type="NCBI Taxonomy" id="529605"/>
    <lineage>
        <taxon>Eukaryota</taxon>
        <taxon>Viridiplantae</taxon>
        <taxon>Streptophyta</taxon>
        <taxon>Embryophyta</taxon>
        <taxon>Tracheophyta</taxon>
        <taxon>Spermatophyta</taxon>
        <taxon>Magnoliopsida</taxon>
        <taxon>eudicotyledons</taxon>
        <taxon>Gunneridae</taxon>
        <taxon>Pentapetalae</taxon>
        <taxon>asterids</taxon>
        <taxon>lamiids</taxon>
        <taxon>Gentianales</taxon>
        <taxon>Rubiaceae</taxon>
        <taxon>Rubioideae</taxon>
        <taxon>Spermacoceae</taxon>
        <taxon>Hedyotis-Oldenlandia complex</taxon>
        <taxon>Oldenlandia</taxon>
    </lineage>
</organism>
<evidence type="ECO:0000313" key="2">
    <source>
        <dbReference type="EMBL" id="CAI9090406.1"/>
    </source>
</evidence>
<dbReference type="InterPro" id="IPR029055">
    <property type="entry name" value="Ntn_hydrolases_N"/>
</dbReference>
<evidence type="ECO:0000313" key="3">
    <source>
        <dbReference type="Proteomes" id="UP001161247"/>
    </source>
</evidence>
<protein>
    <submittedName>
        <fullName evidence="2">OLC1v1025170C1</fullName>
    </submittedName>
</protein>
<evidence type="ECO:0000256" key="1">
    <source>
        <dbReference type="ARBA" id="ARBA00022942"/>
    </source>
</evidence>
<dbReference type="GO" id="GO:0051603">
    <property type="term" value="P:proteolysis involved in protein catabolic process"/>
    <property type="evidence" value="ECO:0007669"/>
    <property type="project" value="InterPro"/>
</dbReference>
<sequence length="254" mass="28600">MWCYMNPSEHLPEGREKIPVAHFYLQESSYLAYINRNINWIWMLMDTSIDRGKYFLSKFLSIIKETTNVVISKSKLRLEAGVSCKDRSLRREEVQSMPSSDVCKKANLDRLIPRDRGYTAAGFIFNGGAVVATDHLSKSHVPNIIELNSRMVAAVSVHGGSANMLIQMKNMYNHEFSSGRRTYSVEETSKWFAHLLPRCSEGSSVEMLIGGFDKCGPALYRVDGKGAVEDCKKEGYAATGCGDMAARALLRFWF</sequence>
<dbReference type="EMBL" id="OX459118">
    <property type="protein sequence ID" value="CAI9090406.1"/>
    <property type="molecule type" value="Genomic_DNA"/>
</dbReference>
<keyword evidence="1" id="KW-0647">Proteasome</keyword>
<dbReference type="SUPFAM" id="SSF56235">
    <property type="entry name" value="N-terminal nucleophile aminohydrolases (Ntn hydrolases)"/>
    <property type="match status" value="1"/>
</dbReference>
<dbReference type="Gene3D" id="3.60.20.10">
    <property type="entry name" value="Glutamine Phosphoribosylpyrophosphate, subunit 1, domain 1"/>
    <property type="match status" value="1"/>
</dbReference>
<dbReference type="GO" id="GO:0005839">
    <property type="term" value="C:proteasome core complex"/>
    <property type="evidence" value="ECO:0007669"/>
    <property type="project" value="InterPro"/>
</dbReference>
<dbReference type="InterPro" id="IPR050115">
    <property type="entry name" value="Proteasome_alpha"/>
</dbReference>
<gene>
    <name evidence="2" type="ORF">OLC1_LOCUS2572</name>
</gene>